<protein>
    <submittedName>
        <fullName evidence="1">Uncharacterized protein</fullName>
    </submittedName>
</protein>
<evidence type="ECO:0000313" key="2">
    <source>
        <dbReference type="Proteomes" id="UP000501076"/>
    </source>
</evidence>
<dbReference type="Proteomes" id="UP000501076">
    <property type="component" value="Plasmid pFDU301H"/>
</dbReference>
<dbReference type="EMBL" id="CP045270">
    <property type="protein sequence ID" value="QJX74743.1"/>
    <property type="molecule type" value="Genomic_DNA"/>
</dbReference>
<reference evidence="1 2" key="1">
    <citation type="submission" date="2019-10" db="EMBL/GenBank/DDBJ databases">
        <title>Complete genome sequences for adaption low water activity.</title>
        <authorList>
            <person name="Zhao L."/>
            <person name="Zhong J."/>
        </authorList>
    </citation>
    <scope>NUCLEOTIDE SEQUENCE [LARGE SCALE GENOMIC DNA]</scope>
    <source>
        <strain evidence="1 2">FDU301</strain>
        <plasmid evidence="2">pfdu301h</plasmid>
    </source>
</reference>
<dbReference type="AlphaFoldDB" id="A0A6M6DJC6"/>
<gene>
    <name evidence="1" type="ORF">FDZ14_00560</name>
</gene>
<proteinExistence type="predicted"/>
<organism evidence="1 2">
    <name type="scientific">Priestia megaterium</name>
    <name type="common">Bacillus megaterium</name>
    <dbReference type="NCBI Taxonomy" id="1404"/>
    <lineage>
        <taxon>Bacteria</taxon>
        <taxon>Bacillati</taxon>
        <taxon>Bacillota</taxon>
        <taxon>Bacilli</taxon>
        <taxon>Bacillales</taxon>
        <taxon>Bacillaceae</taxon>
        <taxon>Priestia</taxon>
    </lineage>
</organism>
<accession>A0A6M6DJC6</accession>
<keyword evidence="1" id="KW-0614">Plasmid</keyword>
<evidence type="ECO:0000313" key="1">
    <source>
        <dbReference type="EMBL" id="QJX74743.1"/>
    </source>
</evidence>
<dbReference type="RefSeq" id="WP_171776461.1">
    <property type="nucleotide sequence ID" value="NZ_CP045270.1"/>
</dbReference>
<name>A0A6M6DJC6_PRIMG</name>
<geneLocation type="plasmid" evidence="2">
    <name>pfdu301h</name>
</geneLocation>
<sequence length="110" mass="12774">MKAELLIVDEKLALIVKKQDIKTDYDKEIIARIVGDMYFTHSMTVSFTTEEIQKSLSKIKQAYICFIMEDSYDPNVRVIGYTTEQFKALKMLSEKIHPLKSIDKPKLILN</sequence>